<gene>
    <name evidence="1" type="ORF">DVH24_010858</name>
</gene>
<accession>A0A498JX53</accession>
<reference evidence="1 2" key="1">
    <citation type="submission" date="2018-10" db="EMBL/GenBank/DDBJ databases">
        <title>A high-quality apple genome assembly.</title>
        <authorList>
            <person name="Hu J."/>
        </authorList>
    </citation>
    <scope>NUCLEOTIDE SEQUENCE [LARGE SCALE GENOMIC DNA]</scope>
    <source>
        <strain evidence="2">cv. HFTH1</strain>
        <tissue evidence="1">Young leaf</tissue>
    </source>
</reference>
<organism evidence="1 2">
    <name type="scientific">Malus domestica</name>
    <name type="common">Apple</name>
    <name type="synonym">Pyrus malus</name>
    <dbReference type="NCBI Taxonomy" id="3750"/>
    <lineage>
        <taxon>Eukaryota</taxon>
        <taxon>Viridiplantae</taxon>
        <taxon>Streptophyta</taxon>
        <taxon>Embryophyta</taxon>
        <taxon>Tracheophyta</taxon>
        <taxon>Spermatophyta</taxon>
        <taxon>Magnoliopsida</taxon>
        <taxon>eudicotyledons</taxon>
        <taxon>Gunneridae</taxon>
        <taxon>Pentapetalae</taxon>
        <taxon>rosids</taxon>
        <taxon>fabids</taxon>
        <taxon>Rosales</taxon>
        <taxon>Rosaceae</taxon>
        <taxon>Amygdaloideae</taxon>
        <taxon>Maleae</taxon>
        <taxon>Malus</taxon>
    </lineage>
</organism>
<comment type="caution">
    <text evidence="1">The sequence shown here is derived from an EMBL/GenBank/DDBJ whole genome shotgun (WGS) entry which is preliminary data.</text>
</comment>
<proteinExistence type="predicted"/>
<dbReference type="Proteomes" id="UP000290289">
    <property type="component" value="Chromosome 5"/>
</dbReference>
<dbReference type="EMBL" id="RDQH01000331">
    <property type="protein sequence ID" value="RXH98533.1"/>
    <property type="molecule type" value="Genomic_DNA"/>
</dbReference>
<evidence type="ECO:0000313" key="1">
    <source>
        <dbReference type="EMBL" id="RXH98533.1"/>
    </source>
</evidence>
<dbReference type="AlphaFoldDB" id="A0A498JX53"/>
<sequence length="61" mass="6809">MVKDLADLGLIKLQQGFVVVETNSGSMPTQYPNYIVKFYALKAMLSPDFSLCLCLIPERVV</sequence>
<protein>
    <submittedName>
        <fullName evidence="1">Uncharacterized protein</fullName>
    </submittedName>
</protein>
<evidence type="ECO:0000313" key="2">
    <source>
        <dbReference type="Proteomes" id="UP000290289"/>
    </source>
</evidence>
<keyword evidence="2" id="KW-1185">Reference proteome</keyword>
<name>A0A498JX53_MALDO</name>